<evidence type="ECO:0000256" key="1">
    <source>
        <dbReference type="SAM" id="Phobius"/>
    </source>
</evidence>
<name>A0A453AAX2_AEGTS</name>
<keyword evidence="1" id="KW-0812">Transmembrane</keyword>
<protein>
    <submittedName>
        <fullName evidence="2">Uncharacterized protein</fullName>
    </submittedName>
</protein>
<accession>A0A453AAX2</accession>
<dbReference type="AlphaFoldDB" id="A0A453AAX2"/>
<keyword evidence="1" id="KW-1133">Transmembrane helix</keyword>
<organism evidence="2 3">
    <name type="scientific">Aegilops tauschii subsp. strangulata</name>
    <name type="common">Goatgrass</name>
    <dbReference type="NCBI Taxonomy" id="200361"/>
    <lineage>
        <taxon>Eukaryota</taxon>
        <taxon>Viridiplantae</taxon>
        <taxon>Streptophyta</taxon>
        <taxon>Embryophyta</taxon>
        <taxon>Tracheophyta</taxon>
        <taxon>Spermatophyta</taxon>
        <taxon>Magnoliopsida</taxon>
        <taxon>Liliopsida</taxon>
        <taxon>Poales</taxon>
        <taxon>Poaceae</taxon>
        <taxon>BOP clade</taxon>
        <taxon>Pooideae</taxon>
        <taxon>Triticodae</taxon>
        <taxon>Triticeae</taxon>
        <taxon>Triticinae</taxon>
        <taxon>Aegilops</taxon>
    </lineage>
</organism>
<keyword evidence="1" id="KW-0472">Membrane</keyword>
<proteinExistence type="predicted"/>
<reference evidence="3" key="1">
    <citation type="journal article" date="2014" name="Science">
        <title>Ancient hybridizations among the ancestral genomes of bread wheat.</title>
        <authorList>
            <consortium name="International Wheat Genome Sequencing Consortium,"/>
            <person name="Marcussen T."/>
            <person name="Sandve S.R."/>
            <person name="Heier L."/>
            <person name="Spannagl M."/>
            <person name="Pfeifer M."/>
            <person name="Jakobsen K.S."/>
            <person name="Wulff B.B."/>
            <person name="Steuernagel B."/>
            <person name="Mayer K.F."/>
            <person name="Olsen O.A."/>
        </authorList>
    </citation>
    <scope>NUCLEOTIDE SEQUENCE [LARGE SCALE GENOMIC DNA]</scope>
    <source>
        <strain evidence="3">cv. AL8/78</strain>
    </source>
</reference>
<reference evidence="2" key="3">
    <citation type="journal article" date="2017" name="Nature">
        <title>Genome sequence of the progenitor of the wheat D genome Aegilops tauschii.</title>
        <authorList>
            <person name="Luo M.C."/>
            <person name="Gu Y.Q."/>
            <person name="Puiu D."/>
            <person name="Wang H."/>
            <person name="Twardziok S.O."/>
            <person name="Deal K.R."/>
            <person name="Huo N."/>
            <person name="Zhu T."/>
            <person name="Wang L."/>
            <person name="Wang Y."/>
            <person name="McGuire P.E."/>
            <person name="Liu S."/>
            <person name="Long H."/>
            <person name="Ramasamy R.K."/>
            <person name="Rodriguez J.C."/>
            <person name="Van S.L."/>
            <person name="Yuan L."/>
            <person name="Wang Z."/>
            <person name="Xia Z."/>
            <person name="Xiao L."/>
            <person name="Anderson O.D."/>
            <person name="Ouyang S."/>
            <person name="Liang Y."/>
            <person name="Zimin A.V."/>
            <person name="Pertea G."/>
            <person name="Qi P."/>
            <person name="Bennetzen J.L."/>
            <person name="Dai X."/>
            <person name="Dawson M.W."/>
            <person name="Muller H.G."/>
            <person name="Kugler K."/>
            <person name="Rivarola-Duarte L."/>
            <person name="Spannagl M."/>
            <person name="Mayer K.F.X."/>
            <person name="Lu F.H."/>
            <person name="Bevan M.W."/>
            <person name="Leroy P."/>
            <person name="Li P."/>
            <person name="You F.M."/>
            <person name="Sun Q."/>
            <person name="Liu Z."/>
            <person name="Lyons E."/>
            <person name="Wicker T."/>
            <person name="Salzberg S.L."/>
            <person name="Devos K.M."/>
            <person name="Dvorak J."/>
        </authorList>
    </citation>
    <scope>NUCLEOTIDE SEQUENCE [LARGE SCALE GENOMIC DNA]</scope>
    <source>
        <strain evidence="2">cv. AL8/78</strain>
    </source>
</reference>
<dbReference type="EnsemblPlants" id="AET2Gv20056300.14">
    <property type="protein sequence ID" value="AET2Gv20056300.14"/>
    <property type="gene ID" value="AET2Gv20056300"/>
</dbReference>
<reference evidence="3" key="2">
    <citation type="journal article" date="2017" name="Nat. Plants">
        <title>The Aegilops tauschii genome reveals multiple impacts of transposons.</title>
        <authorList>
            <person name="Zhao G."/>
            <person name="Zou C."/>
            <person name="Li K."/>
            <person name="Wang K."/>
            <person name="Li T."/>
            <person name="Gao L."/>
            <person name="Zhang X."/>
            <person name="Wang H."/>
            <person name="Yang Z."/>
            <person name="Liu X."/>
            <person name="Jiang W."/>
            <person name="Mao L."/>
            <person name="Kong X."/>
            <person name="Jiao Y."/>
            <person name="Jia J."/>
        </authorList>
    </citation>
    <scope>NUCLEOTIDE SEQUENCE [LARGE SCALE GENOMIC DNA]</scope>
    <source>
        <strain evidence="3">cv. AL8/78</strain>
    </source>
</reference>
<feature type="transmembrane region" description="Helical" evidence="1">
    <location>
        <begin position="26"/>
        <end position="47"/>
    </location>
</feature>
<reference evidence="2" key="5">
    <citation type="journal article" date="2021" name="G3 (Bethesda)">
        <title>Aegilops tauschii genome assembly Aet v5.0 features greater sequence contiguity and improved annotation.</title>
        <authorList>
            <person name="Wang L."/>
            <person name="Zhu T."/>
            <person name="Rodriguez J.C."/>
            <person name="Deal K.R."/>
            <person name="Dubcovsky J."/>
            <person name="McGuire P.E."/>
            <person name="Lux T."/>
            <person name="Spannagl M."/>
            <person name="Mayer K.F.X."/>
            <person name="Baldrich P."/>
            <person name="Meyers B.C."/>
            <person name="Huo N."/>
            <person name="Gu Y.Q."/>
            <person name="Zhou H."/>
            <person name="Devos K.M."/>
            <person name="Bennetzen J.L."/>
            <person name="Unver T."/>
            <person name="Budak H."/>
            <person name="Gulick P.J."/>
            <person name="Galiba G."/>
            <person name="Kalapos B."/>
            <person name="Nelson D.R."/>
            <person name="Li P."/>
            <person name="You F.M."/>
            <person name="Luo M.C."/>
            <person name="Dvorak J."/>
        </authorList>
    </citation>
    <scope>NUCLEOTIDE SEQUENCE [LARGE SCALE GENOMIC DNA]</scope>
    <source>
        <strain evidence="2">cv. AL8/78</strain>
    </source>
</reference>
<evidence type="ECO:0000313" key="2">
    <source>
        <dbReference type="EnsemblPlants" id="AET2Gv20056300.14"/>
    </source>
</evidence>
<dbReference type="Proteomes" id="UP000015105">
    <property type="component" value="Chromosome 2D"/>
</dbReference>
<evidence type="ECO:0000313" key="3">
    <source>
        <dbReference type="Proteomes" id="UP000015105"/>
    </source>
</evidence>
<reference evidence="2" key="4">
    <citation type="submission" date="2019-03" db="UniProtKB">
        <authorList>
            <consortium name="EnsemblPlants"/>
        </authorList>
    </citation>
    <scope>IDENTIFICATION</scope>
</reference>
<sequence>LSALWGAAASGPIYNFVKNWGPGAPWIINPAHLVVLLAASMGIASGGDSFDQHRWRSRQHRGVPLWDFHVPVNWYKTQLTKESCDSPRARISRSEICTCQLG</sequence>
<keyword evidence="3" id="KW-1185">Reference proteome</keyword>
<dbReference type="Gramene" id="AET2Gv20056300.14">
    <property type="protein sequence ID" value="AET2Gv20056300.14"/>
    <property type="gene ID" value="AET2Gv20056300"/>
</dbReference>